<evidence type="ECO:0000313" key="1">
    <source>
        <dbReference type="EMBL" id="MFC5848037.1"/>
    </source>
</evidence>
<keyword evidence="2" id="KW-1185">Reference proteome</keyword>
<dbReference type="EMBL" id="JBHSOH010000006">
    <property type="protein sequence ID" value="MFC5848037.1"/>
    <property type="molecule type" value="Genomic_DNA"/>
</dbReference>
<name>A0ABW1DHA8_9DEIO</name>
<reference evidence="2" key="1">
    <citation type="journal article" date="2019" name="Int. J. Syst. Evol. Microbiol.">
        <title>The Global Catalogue of Microorganisms (GCM) 10K type strain sequencing project: providing services to taxonomists for standard genome sequencing and annotation.</title>
        <authorList>
            <consortium name="The Broad Institute Genomics Platform"/>
            <consortium name="The Broad Institute Genome Sequencing Center for Infectious Disease"/>
            <person name="Wu L."/>
            <person name="Ma J."/>
        </authorList>
    </citation>
    <scope>NUCLEOTIDE SEQUENCE [LARGE SCALE GENOMIC DNA]</scope>
    <source>
        <strain evidence="2">CGMCC 1.15053</strain>
    </source>
</reference>
<sequence length="96" mass="10444">MAPPDLRLTPPDDRPALYRRCLPTADSGENGTAMYENPRLVGHVLAGPHLRGQPEPTFVLEDAAGVCGYVLGVRDTRAFRSRGHPRRAPPTSGWPS</sequence>
<protein>
    <submittedName>
        <fullName evidence="1">Uncharacterized protein</fullName>
    </submittedName>
</protein>
<accession>A0ABW1DHA8</accession>
<dbReference type="Proteomes" id="UP001595979">
    <property type="component" value="Unassembled WGS sequence"/>
</dbReference>
<organism evidence="1 2">
    <name type="scientific">Deinococcus petrolearius</name>
    <dbReference type="NCBI Taxonomy" id="1751295"/>
    <lineage>
        <taxon>Bacteria</taxon>
        <taxon>Thermotogati</taxon>
        <taxon>Deinococcota</taxon>
        <taxon>Deinococci</taxon>
        <taxon>Deinococcales</taxon>
        <taxon>Deinococcaceae</taxon>
        <taxon>Deinococcus</taxon>
    </lineage>
</organism>
<proteinExistence type="predicted"/>
<dbReference type="Gene3D" id="3.40.630.30">
    <property type="match status" value="1"/>
</dbReference>
<evidence type="ECO:0000313" key="2">
    <source>
        <dbReference type="Proteomes" id="UP001595979"/>
    </source>
</evidence>
<comment type="caution">
    <text evidence="1">The sequence shown here is derived from an EMBL/GenBank/DDBJ whole genome shotgun (WGS) entry which is preliminary data.</text>
</comment>
<gene>
    <name evidence="1" type="ORF">ACFPQ6_06910</name>
</gene>
<dbReference type="RefSeq" id="WP_380047712.1">
    <property type="nucleotide sequence ID" value="NZ_JBHSOH010000006.1"/>
</dbReference>